<evidence type="ECO:0000256" key="1">
    <source>
        <dbReference type="ARBA" id="ARBA00004442"/>
    </source>
</evidence>
<protein>
    <submittedName>
        <fullName evidence="10">Outer membrane protein TolC</fullName>
    </submittedName>
</protein>
<evidence type="ECO:0000256" key="4">
    <source>
        <dbReference type="ARBA" id="ARBA00022452"/>
    </source>
</evidence>
<keyword evidence="4" id="KW-1134">Transmembrane beta strand</keyword>
<feature type="chain" id="PRO_5032678278" evidence="9">
    <location>
        <begin position="29"/>
        <end position="452"/>
    </location>
</feature>
<dbReference type="AlphaFoldDB" id="A0A841GIP7"/>
<keyword evidence="6" id="KW-0472">Membrane</keyword>
<dbReference type="GO" id="GO:0015562">
    <property type="term" value="F:efflux transmembrane transporter activity"/>
    <property type="evidence" value="ECO:0007669"/>
    <property type="project" value="InterPro"/>
</dbReference>
<keyword evidence="8" id="KW-0175">Coiled coil</keyword>
<dbReference type="Gene3D" id="1.20.1600.10">
    <property type="entry name" value="Outer membrane efflux proteins (OEP)"/>
    <property type="match status" value="1"/>
</dbReference>
<dbReference type="Pfam" id="PF02321">
    <property type="entry name" value="OEP"/>
    <property type="match status" value="2"/>
</dbReference>
<dbReference type="PANTHER" id="PTHR30026:SF20">
    <property type="entry name" value="OUTER MEMBRANE PROTEIN TOLC"/>
    <property type="match status" value="1"/>
</dbReference>
<dbReference type="InterPro" id="IPR051906">
    <property type="entry name" value="TolC-like"/>
</dbReference>
<keyword evidence="5" id="KW-0812">Transmembrane</keyword>
<evidence type="ECO:0000256" key="2">
    <source>
        <dbReference type="ARBA" id="ARBA00007613"/>
    </source>
</evidence>
<name>A0A841GIP7_9BACT</name>
<evidence type="ECO:0000256" key="8">
    <source>
        <dbReference type="SAM" id="Coils"/>
    </source>
</evidence>
<keyword evidence="9" id="KW-0732">Signal</keyword>
<dbReference type="Proteomes" id="UP000582837">
    <property type="component" value="Unassembled WGS sequence"/>
</dbReference>
<comment type="caution">
    <text evidence="10">The sequence shown here is derived from an EMBL/GenBank/DDBJ whole genome shotgun (WGS) entry which is preliminary data.</text>
</comment>
<dbReference type="InterPro" id="IPR003423">
    <property type="entry name" value="OMP_efflux"/>
</dbReference>
<keyword evidence="11" id="KW-1185">Reference proteome</keyword>
<evidence type="ECO:0000313" key="10">
    <source>
        <dbReference type="EMBL" id="MBB6068427.1"/>
    </source>
</evidence>
<evidence type="ECO:0000256" key="3">
    <source>
        <dbReference type="ARBA" id="ARBA00022448"/>
    </source>
</evidence>
<dbReference type="GO" id="GO:1990281">
    <property type="term" value="C:efflux pump complex"/>
    <property type="evidence" value="ECO:0007669"/>
    <property type="project" value="TreeGrafter"/>
</dbReference>
<evidence type="ECO:0000256" key="5">
    <source>
        <dbReference type="ARBA" id="ARBA00022692"/>
    </source>
</evidence>
<dbReference type="EMBL" id="JACHIA010000001">
    <property type="protein sequence ID" value="MBB6068427.1"/>
    <property type="molecule type" value="Genomic_DNA"/>
</dbReference>
<feature type="signal peptide" evidence="9">
    <location>
        <begin position="1"/>
        <end position="28"/>
    </location>
</feature>
<comment type="similarity">
    <text evidence="2">Belongs to the outer membrane factor (OMF) (TC 1.B.17) family.</text>
</comment>
<comment type="subcellular location">
    <subcellularLocation>
        <location evidence="1">Cell outer membrane</location>
    </subcellularLocation>
</comment>
<dbReference type="RefSeq" id="WP_170039320.1">
    <property type="nucleotide sequence ID" value="NZ_JABDTL010000002.1"/>
</dbReference>
<dbReference type="GO" id="GO:0015288">
    <property type="term" value="F:porin activity"/>
    <property type="evidence" value="ECO:0007669"/>
    <property type="project" value="TreeGrafter"/>
</dbReference>
<evidence type="ECO:0000313" key="11">
    <source>
        <dbReference type="Proteomes" id="UP000582837"/>
    </source>
</evidence>
<accession>A0A841GIP7</accession>
<dbReference type="SUPFAM" id="SSF56954">
    <property type="entry name" value="Outer membrane efflux proteins (OEP)"/>
    <property type="match status" value="1"/>
</dbReference>
<reference evidence="10 11" key="1">
    <citation type="submission" date="2020-08" db="EMBL/GenBank/DDBJ databases">
        <title>Genomic Encyclopedia of Type Strains, Phase IV (KMG-IV): sequencing the most valuable type-strain genomes for metagenomic binning, comparative biology and taxonomic classification.</title>
        <authorList>
            <person name="Goeker M."/>
        </authorList>
    </citation>
    <scope>NUCLEOTIDE SEQUENCE [LARGE SCALE GENOMIC DNA]</scope>
    <source>
        <strain evidence="10 11">DSM 29007</strain>
    </source>
</reference>
<feature type="coiled-coil region" evidence="8">
    <location>
        <begin position="375"/>
        <end position="402"/>
    </location>
</feature>
<dbReference type="GO" id="GO:0009279">
    <property type="term" value="C:cell outer membrane"/>
    <property type="evidence" value="ECO:0007669"/>
    <property type="project" value="UniProtKB-SubCell"/>
</dbReference>
<keyword evidence="3" id="KW-0813">Transport</keyword>
<evidence type="ECO:0000256" key="7">
    <source>
        <dbReference type="ARBA" id="ARBA00023237"/>
    </source>
</evidence>
<gene>
    <name evidence="10" type="ORF">HNQ61_000038</name>
</gene>
<proteinExistence type="inferred from homology"/>
<evidence type="ECO:0000256" key="9">
    <source>
        <dbReference type="SAM" id="SignalP"/>
    </source>
</evidence>
<sequence length="452" mass="47219">MRKIRTDAAQWSRAALAVGILCAAPAAAQQTAPQPLSLSEAVSRAATTTAGVSAAQLRVTEAEARVRQARAELLPSVSAAAGVSERTFNLEAMGISLPRAEGTPAPDPLIGPVSGVDARLRLNQTVFDAAGVARTRAAREFVGTVTAERATVAQTAAQRAALAYLRTTRAAATLSARQADAALAGELLELAQAQLEAGVSTAIDVTRARTQKVAADGQVLVARNAAERAQIELARSLGADPATRFVLTDSLADGGFGAGVPTEQNAAVAQALERRPELAQALAQASTAQAQRRAIQAERLPRVDVVADYGANGLHAGDAIGTGQVGLQLSLPILDGFRREARLQEQRAVIRETAVRSEDLRQQVQAEVQGALLDLQNGREQAQVAGERLRLAEDELALARERFTNGVASNLELIQAQASLITARDAVIEARFTTAAAQANLARAVGSADTLR</sequence>
<evidence type="ECO:0000256" key="6">
    <source>
        <dbReference type="ARBA" id="ARBA00023136"/>
    </source>
</evidence>
<keyword evidence="7" id="KW-0998">Cell outer membrane</keyword>
<dbReference type="PANTHER" id="PTHR30026">
    <property type="entry name" value="OUTER MEMBRANE PROTEIN TOLC"/>
    <property type="match status" value="1"/>
</dbReference>
<organism evidence="10 11">
    <name type="scientific">Longimicrobium terrae</name>
    <dbReference type="NCBI Taxonomy" id="1639882"/>
    <lineage>
        <taxon>Bacteria</taxon>
        <taxon>Pseudomonadati</taxon>
        <taxon>Gemmatimonadota</taxon>
        <taxon>Longimicrobiia</taxon>
        <taxon>Longimicrobiales</taxon>
        <taxon>Longimicrobiaceae</taxon>
        <taxon>Longimicrobium</taxon>
    </lineage>
</organism>